<proteinExistence type="inferred from homology"/>
<comment type="subcellular location">
    <subcellularLocation>
        <location evidence="2">Cell membrane</location>
        <topology evidence="2">Single-pass type II membrane protein</topology>
    </subcellularLocation>
    <subcellularLocation>
        <location evidence="8">Membrane</location>
        <topology evidence="8">Single-pass type II membrane protein</topology>
    </subcellularLocation>
</comment>
<organism evidence="10 11">
    <name type="scientific">[Clostridium] ultunense Esp</name>
    <dbReference type="NCBI Taxonomy" id="1288971"/>
    <lineage>
        <taxon>Bacteria</taxon>
        <taxon>Bacillati</taxon>
        <taxon>Bacillota</taxon>
        <taxon>Tissierellia</taxon>
        <taxon>Tissierellales</taxon>
        <taxon>Tepidimicrobiaceae</taxon>
        <taxon>Schnuerera</taxon>
    </lineage>
</organism>
<feature type="domain" description="Peptidase S26" evidence="9">
    <location>
        <begin position="5"/>
        <end position="174"/>
    </location>
</feature>
<comment type="similarity">
    <text evidence="3 8">Belongs to the peptidase S26 family.</text>
</comment>
<dbReference type="InterPro" id="IPR019533">
    <property type="entry name" value="Peptidase_S26"/>
</dbReference>
<keyword evidence="5 8" id="KW-0645">Protease</keyword>
<evidence type="ECO:0000256" key="3">
    <source>
        <dbReference type="ARBA" id="ARBA00009370"/>
    </source>
</evidence>
<evidence type="ECO:0000256" key="4">
    <source>
        <dbReference type="ARBA" id="ARBA00013208"/>
    </source>
</evidence>
<dbReference type="SUPFAM" id="SSF51306">
    <property type="entry name" value="LexA/Signal peptidase"/>
    <property type="match status" value="1"/>
</dbReference>
<dbReference type="Proteomes" id="UP000245423">
    <property type="component" value="Chromosome 1"/>
</dbReference>
<feature type="transmembrane region" description="Helical" evidence="8">
    <location>
        <begin position="12"/>
        <end position="29"/>
    </location>
</feature>
<dbReference type="PROSITE" id="PS00501">
    <property type="entry name" value="SPASE_I_1"/>
    <property type="match status" value="1"/>
</dbReference>
<dbReference type="GO" id="GO:0005886">
    <property type="term" value="C:plasma membrane"/>
    <property type="evidence" value="ECO:0007669"/>
    <property type="project" value="UniProtKB-SubCell"/>
</dbReference>
<dbReference type="HOGENOM" id="CLU_028723_5_3_9"/>
<gene>
    <name evidence="10" type="ORF">CUESP1_0392</name>
</gene>
<comment type="catalytic activity">
    <reaction evidence="1 8">
        <text>Cleavage of hydrophobic, N-terminal signal or leader sequences from secreted and periplasmic proteins.</text>
        <dbReference type="EC" id="3.4.21.89"/>
    </reaction>
</comment>
<keyword evidence="8" id="KW-0472">Membrane</keyword>
<evidence type="ECO:0000256" key="1">
    <source>
        <dbReference type="ARBA" id="ARBA00000677"/>
    </source>
</evidence>
<dbReference type="RefSeq" id="WP_005582328.1">
    <property type="nucleotide sequence ID" value="NZ_LT669839.1"/>
</dbReference>
<dbReference type="InterPro" id="IPR019758">
    <property type="entry name" value="Pept_S26A_signal_pept_1_CS"/>
</dbReference>
<name>M1YQF9_9FIRM</name>
<dbReference type="EMBL" id="LT669839">
    <property type="protein sequence ID" value="SHD75782.1"/>
    <property type="molecule type" value="Genomic_DNA"/>
</dbReference>
<dbReference type="Pfam" id="PF10502">
    <property type="entry name" value="Peptidase_S26"/>
    <property type="match status" value="1"/>
</dbReference>
<evidence type="ECO:0000256" key="2">
    <source>
        <dbReference type="ARBA" id="ARBA00004401"/>
    </source>
</evidence>
<evidence type="ECO:0000256" key="6">
    <source>
        <dbReference type="ARBA" id="ARBA00022801"/>
    </source>
</evidence>
<keyword evidence="8" id="KW-1133">Transmembrane helix</keyword>
<dbReference type="CDD" id="cd06530">
    <property type="entry name" value="S26_SPase_I"/>
    <property type="match status" value="1"/>
</dbReference>
<evidence type="ECO:0000313" key="10">
    <source>
        <dbReference type="EMBL" id="SHD75782.1"/>
    </source>
</evidence>
<sequence>MKKEIIEWIKSIGIALILGFIITSFIGGTKVHGSSMNPTLNQGDILVMFNSKKISNGDIVIINTDLEITPQDLEGLNPISKWKVGNTKKLVKRVIATEGDNLVIEKGKVFLNGYELKEDYIKGNETFGDLRIEKIPEDKIFVMGDNRGNSFDSRSKELGLVDVDDVRGKAIIRIYPFLKFGIAK</sequence>
<dbReference type="PANTHER" id="PTHR43390">
    <property type="entry name" value="SIGNAL PEPTIDASE I"/>
    <property type="match status" value="1"/>
</dbReference>
<dbReference type="EC" id="3.4.21.89" evidence="4 8"/>
<evidence type="ECO:0000256" key="7">
    <source>
        <dbReference type="PIRSR" id="PIRSR600223-1"/>
    </source>
</evidence>
<keyword evidence="11" id="KW-1185">Reference proteome</keyword>
<keyword evidence="8" id="KW-0812">Transmembrane</keyword>
<dbReference type="GO" id="GO:0006465">
    <property type="term" value="P:signal peptide processing"/>
    <property type="evidence" value="ECO:0007669"/>
    <property type="project" value="InterPro"/>
</dbReference>
<dbReference type="OrthoDB" id="9802919at2"/>
<evidence type="ECO:0000259" key="9">
    <source>
        <dbReference type="Pfam" id="PF10502"/>
    </source>
</evidence>
<dbReference type="NCBIfam" id="TIGR02227">
    <property type="entry name" value="sigpep_I_bact"/>
    <property type="match status" value="1"/>
</dbReference>
<dbReference type="GO" id="GO:0004252">
    <property type="term" value="F:serine-type endopeptidase activity"/>
    <property type="evidence" value="ECO:0007669"/>
    <property type="project" value="InterPro"/>
</dbReference>
<evidence type="ECO:0000256" key="5">
    <source>
        <dbReference type="ARBA" id="ARBA00022670"/>
    </source>
</evidence>
<dbReference type="InterPro" id="IPR036286">
    <property type="entry name" value="LexA/Signal_pep-like_sf"/>
</dbReference>
<keyword evidence="6 8" id="KW-0378">Hydrolase</keyword>
<dbReference type="PROSITE" id="PS00761">
    <property type="entry name" value="SPASE_I_3"/>
    <property type="match status" value="1"/>
</dbReference>
<reference evidence="10 11" key="1">
    <citation type="submission" date="2016-11" db="EMBL/GenBank/DDBJ databases">
        <authorList>
            <person name="Manzoor S."/>
        </authorList>
    </citation>
    <scope>NUCLEOTIDE SEQUENCE [LARGE SCALE GENOMIC DNA]</scope>
    <source>
        <strain evidence="10">Clostridium ultunense strain Esp</strain>
    </source>
</reference>
<evidence type="ECO:0000313" key="11">
    <source>
        <dbReference type="Proteomes" id="UP000245423"/>
    </source>
</evidence>
<dbReference type="AlphaFoldDB" id="M1YQF9"/>
<evidence type="ECO:0000256" key="8">
    <source>
        <dbReference type="RuleBase" id="RU362042"/>
    </source>
</evidence>
<dbReference type="GO" id="GO:0009003">
    <property type="term" value="F:signal peptidase activity"/>
    <property type="evidence" value="ECO:0007669"/>
    <property type="project" value="UniProtKB-EC"/>
</dbReference>
<protein>
    <recommendedName>
        <fullName evidence="4 8">Signal peptidase I</fullName>
        <ecNumber evidence="4 8">3.4.21.89</ecNumber>
    </recommendedName>
</protein>
<dbReference type="InterPro" id="IPR019756">
    <property type="entry name" value="Pept_S26A_signal_pept_1_Ser-AS"/>
</dbReference>
<dbReference type="InterPro" id="IPR000223">
    <property type="entry name" value="Pept_S26A_signal_pept_1"/>
</dbReference>
<dbReference type="PRINTS" id="PR00727">
    <property type="entry name" value="LEADERPTASE"/>
</dbReference>
<dbReference type="PANTHER" id="PTHR43390:SF1">
    <property type="entry name" value="CHLOROPLAST PROCESSING PEPTIDASE"/>
    <property type="match status" value="1"/>
</dbReference>
<feature type="active site" evidence="7">
    <location>
        <position position="92"/>
    </location>
</feature>
<feature type="active site" evidence="7">
    <location>
        <position position="35"/>
    </location>
</feature>
<accession>M1YQF9</accession>
<dbReference type="Gene3D" id="2.10.109.10">
    <property type="entry name" value="Umud Fragment, subunit A"/>
    <property type="match status" value="1"/>
</dbReference>